<feature type="compositionally biased region" description="Polar residues" evidence="1">
    <location>
        <begin position="43"/>
        <end position="52"/>
    </location>
</feature>
<organism evidence="4 5">
    <name type="scientific">Facklamia miroungae</name>
    <dbReference type="NCBI Taxonomy" id="120956"/>
    <lineage>
        <taxon>Bacteria</taxon>
        <taxon>Bacillati</taxon>
        <taxon>Bacillota</taxon>
        <taxon>Bacilli</taxon>
        <taxon>Lactobacillales</taxon>
        <taxon>Aerococcaceae</taxon>
        <taxon>Facklamia</taxon>
    </lineage>
</organism>
<accession>A0A1G7PLJ8</accession>
<dbReference type="PROSITE" id="PS51782">
    <property type="entry name" value="LYSM"/>
    <property type="match status" value="1"/>
</dbReference>
<feature type="region of interest" description="Disordered" evidence="1">
    <location>
        <begin position="1"/>
        <end position="52"/>
    </location>
</feature>
<reference evidence="4 5" key="1">
    <citation type="submission" date="2016-10" db="EMBL/GenBank/DDBJ databases">
        <authorList>
            <person name="de Groot N.N."/>
        </authorList>
    </citation>
    <scope>NUCLEOTIDE SEQUENCE [LARGE SCALE GENOMIC DNA]</scope>
    <source>
        <strain evidence="4 5">ATCC BAA-466</strain>
    </source>
</reference>
<evidence type="ECO:0000313" key="5">
    <source>
        <dbReference type="Proteomes" id="UP000199708"/>
    </source>
</evidence>
<dbReference type="STRING" id="120956.SAMN05421791_101298"/>
<dbReference type="SUPFAM" id="SSF54106">
    <property type="entry name" value="LysM domain"/>
    <property type="match status" value="1"/>
</dbReference>
<dbReference type="SMART" id="SM00257">
    <property type="entry name" value="LysM"/>
    <property type="match status" value="1"/>
</dbReference>
<name>A0A1G7PLJ8_9LACT</name>
<evidence type="ECO:0000256" key="2">
    <source>
        <dbReference type="SAM" id="Phobius"/>
    </source>
</evidence>
<dbReference type="EMBL" id="FNCK01000001">
    <property type="protein sequence ID" value="SDF87126.1"/>
    <property type="molecule type" value="Genomic_DNA"/>
</dbReference>
<keyword evidence="2" id="KW-0472">Membrane</keyword>
<sequence>MAKDNERFDQPQNKDQIGNEKAKSKKFSAPWNNKFGEDENFKNRQFSRSARNQPQKEATALSKALMFFLIFVLIFPFLLYAYINSQQNSKPVENKTAEQVVLSKKTTEETTTTKEEEKTTTKESDAITREIEETTTSQAPVATTQPPAETPVQTQAPTTYHTVSAGESWWSISQAYGVDVYELAAANGTSIDGTLMPGSQIVIP</sequence>
<feature type="region of interest" description="Disordered" evidence="1">
    <location>
        <begin position="104"/>
        <end position="154"/>
    </location>
</feature>
<dbReference type="AlphaFoldDB" id="A0A1G7PLJ8"/>
<protein>
    <submittedName>
        <fullName evidence="4">LysM domain-containing protein</fullName>
    </submittedName>
</protein>
<evidence type="ECO:0000313" key="4">
    <source>
        <dbReference type="EMBL" id="SDF87126.1"/>
    </source>
</evidence>
<dbReference type="InterPro" id="IPR036779">
    <property type="entry name" value="LysM_dom_sf"/>
</dbReference>
<dbReference type="CDD" id="cd00118">
    <property type="entry name" value="LysM"/>
    <property type="match status" value="1"/>
</dbReference>
<dbReference type="Proteomes" id="UP000199708">
    <property type="component" value="Unassembled WGS sequence"/>
</dbReference>
<feature type="transmembrane region" description="Helical" evidence="2">
    <location>
        <begin position="64"/>
        <end position="83"/>
    </location>
</feature>
<feature type="domain" description="LysM" evidence="3">
    <location>
        <begin position="159"/>
        <end position="203"/>
    </location>
</feature>
<dbReference type="OrthoDB" id="2152150at2"/>
<dbReference type="InterPro" id="IPR018392">
    <property type="entry name" value="LysM"/>
</dbReference>
<evidence type="ECO:0000259" key="3">
    <source>
        <dbReference type="PROSITE" id="PS51782"/>
    </source>
</evidence>
<dbReference type="Pfam" id="PF01476">
    <property type="entry name" value="LysM"/>
    <property type="match status" value="1"/>
</dbReference>
<feature type="compositionally biased region" description="Basic and acidic residues" evidence="1">
    <location>
        <begin position="105"/>
        <end position="132"/>
    </location>
</feature>
<keyword evidence="5" id="KW-1185">Reference proteome</keyword>
<gene>
    <name evidence="4" type="ORF">SAMN05421791_101298</name>
</gene>
<evidence type="ECO:0000256" key="1">
    <source>
        <dbReference type="SAM" id="MobiDB-lite"/>
    </source>
</evidence>
<dbReference type="RefSeq" id="WP_090288998.1">
    <property type="nucleotide sequence ID" value="NZ_FNCK01000001.1"/>
</dbReference>
<keyword evidence="2" id="KW-1133">Transmembrane helix</keyword>
<keyword evidence="2" id="KW-0812">Transmembrane</keyword>
<proteinExistence type="predicted"/>
<dbReference type="Gene3D" id="3.10.350.10">
    <property type="entry name" value="LysM domain"/>
    <property type="match status" value="1"/>
</dbReference>
<feature type="compositionally biased region" description="Polar residues" evidence="1">
    <location>
        <begin position="134"/>
        <end position="154"/>
    </location>
</feature>